<dbReference type="InterPro" id="IPR011231">
    <property type="entry name" value="Phage_VT1-Sakai_H0018"/>
</dbReference>
<dbReference type="RefSeq" id="WP_119749751.1">
    <property type="nucleotide sequence ID" value="NZ_QZCG01000009.1"/>
</dbReference>
<dbReference type="PIRSF" id="PIRSF030771">
    <property type="entry name" value="UCP030771"/>
    <property type="match status" value="1"/>
</dbReference>
<comment type="caution">
    <text evidence="1">The sequence shown here is derived from an EMBL/GenBank/DDBJ whole genome shotgun (WGS) entry which is preliminary data.</text>
</comment>
<protein>
    <submittedName>
        <fullName evidence="1">DUF2190 family protein</fullName>
    </submittedName>
</protein>
<gene>
    <name evidence="1" type="ORF">D3P04_13505</name>
</gene>
<proteinExistence type="predicted"/>
<name>A0A418ST30_9RHOB</name>
<evidence type="ECO:0000313" key="2">
    <source>
        <dbReference type="Proteomes" id="UP000284202"/>
    </source>
</evidence>
<organism evidence="1 2">
    <name type="scientific">Paracoccus onubensis</name>
    <dbReference type="NCBI Taxonomy" id="1675788"/>
    <lineage>
        <taxon>Bacteria</taxon>
        <taxon>Pseudomonadati</taxon>
        <taxon>Pseudomonadota</taxon>
        <taxon>Alphaproteobacteria</taxon>
        <taxon>Rhodobacterales</taxon>
        <taxon>Paracoccaceae</taxon>
        <taxon>Paracoccus</taxon>
    </lineage>
</organism>
<evidence type="ECO:0000313" key="1">
    <source>
        <dbReference type="EMBL" id="RJE84027.1"/>
    </source>
</evidence>
<dbReference type="EMBL" id="QZCG01000009">
    <property type="protein sequence ID" value="RJE84027.1"/>
    <property type="molecule type" value="Genomic_DNA"/>
</dbReference>
<dbReference type="Pfam" id="PF09956">
    <property type="entry name" value="Phage_cement_2"/>
    <property type="match status" value="1"/>
</dbReference>
<dbReference type="AlphaFoldDB" id="A0A418ST30"/>
<accession>A0A418ST30</accession>
<sequence>MAKNFVQPGHVVTLTAPGAVTSGALVQVGMLVGVAQFDAASGAPVELALEGVHELSKVSAQAWTEGQAIYVSSTGLATTAATGNVLIGAAVAVAANPSPTGMVRLNGAAPAAAAT</sequence>
<dbReference type="Proteomes" id="UP000284202">
    <property type="component" value="Unassembled WGS sequence"/>
</dbReference>
<dbReference type="OrthoDB" id="5365964at2"/>
<reference evidence="2" key="1">
    <citation type="submission" date="2018-09" db="EMBL/GenBank/DDBJ databases">
        <title>Acidovorax cavernicola nov. sp. isolated from Gruta de las Maravillas (Aracena, Spain).</title>
        <authorList>
            <person name="Jurado V."/>
            <person name="Gutierrez-Patricio S."/>
            <person name="Gonzalez-Pimentel J.L."/>
            <person name="Miller A.Z."/>
            <person name="Laiz L."/>
            <person name="Saiz-Jimenez C."/>
        </authorList>
    </citation>
    <scope>NUCLEOTIDE SEQUENCE [LARGE SCALE GENOMIC DNA]</scope>
    <source>
        <strain evidence="2">1011MAR3C25</strain>
    </source>
</reference>
<keyword evidence="2" id="KW-1185">Reference proteome</keyword>